<comment type="caution">
    <text evidence="7">The sequence shown here is derived from an EMBL/GenBank/DDBJ whole genome shotgun (WGS) entry which is preliminary data.</text>
</comment>
<keyword evidence="8" id="KW-1185">Reference proteome</keyword>
<dbReference type="Pfam" id="PF03634">
    <property type="entry name" value="TCP"/>
    <property type="match status" value="1"/>
</dbReference>
<dbReference type="AlphaFoldDB" id="A0AAN7QUH3"/>
<feature type="domain" description="TCP" evidence="6">
    <location>
        <begin position="101"/>
        <end position="159"/>
    </location>
</feature>
<comment type="subcellular location">
    <subcellularLocation>
        <location evidence="1">Nucleus</location>
    </subcellularLocation>
</comment>
<dbReference type="PANTHER" id="PTHR31072">
    <property type="entry name" value="TRANSCRIPTION FACTOR TCP4-RELATED"/>
    <property type="match status" value="1"/>
</dbReference>
<dbReference type="GO" id="GO:0005634">
    <property type="term" value="C:nucleus"/>
    <property type="evidence" value="ECO:0007669"/>
    <property type="project" value="UniProtKB-SubCell"/>
</dbReference>
<dbReference type="Proteomes" id="UP001345219">
    <property type="component" value="Chromosome 18"/>
</dbReference>
<proteinExistence type="predicted"/>
<dbReference type="PANTHER" id="PTHR31072:SF147">
    <property type="entry name" value="TRANSCRIPTION FACTOR TCP13"/>
    <property type="match status" value="1"/>
</dbReference>
<keyword evidence="3" id="KW-0238">DNA-binding</keyword>
<gene>
    <name evidence="7" type="ORF">SAY87_023689</name>
</gene>
<evidence type="ECO:0000259" key="6">
    <source>
        <dbReference type="PROSITE" id="PS51369"/>
    </source>
</evidence>
<dbReference type="GO" id="GO:0003700">
    <property type="term" value="F:DNA-binding transcription factor activity"/>
    <property type="evidence" value="ECO:0007669"/>
    <property type="project" value="InterPro"/>
</dbReference>
<evidence type="ECO:0000256" key="2">
    <source>
        <dbReference type="ARBA" id="ARBA00023015"/>
    </source>
</evidence>
<evidence type="ECO:0000256" key="1">
    <source>
        <dbReference type="ARBA" id="ARBA00004123"/>
    </source>
</evidence>
<reference evidence="7 8" key="1">
    <citation type="journal article" date="2023" name="Hortic Res">
        <title>Pangenome of water caltrop reveals structural variations and asymmetric subgenome divergence after allopolyploidization.</title>
        <authorList>
            <person name="Zhang X."/>
            <person name="Chen Y."/>
            <person name="Wang L."/>
            <person name="Yuan Y."/>
            <person name="Fang M."/>
            <person name="Shi L."/>
            <person name="Lu R."/>
            <person name="Comes H.P."/>
            <person name="Ma Y."/>
            <person name="Chen Y."/>
            <person name="Huang G."/>
            <person name="Zhou Y."/>
            <person name="Zheng Z."/>
            <person name="Qiu Y."/>
        </authorList>
    </citation>
    <scope>NUCLEOTIDE SEQUENCE [LARGE SCALE GENOMIC DNA]</scope>
    <source>
        <tissue evidence="7">Roots</tissue>
    </source>
</reference>
<keyword evidence="4" id="KW-0804">Transcription</keyword>
<evidence type="ECO:0000313" key="7">
    <source>
        <dbReference type="EMBL" id="KAK4775728.1"/>
    </source>
</evidence>
<evidence type="ECO:0000256" key="4">
    <source>
        <dbReference type="ARBA" id="ARBA00023163"/>
    </source>
</evidence>
<evidence type="ECO:0000256" key="3">
    <source>
        <dbReference type="ARBA" id="ARBA00023125"/>
    </source>
</evidence>
<keyword evidence="5" id="KW-0539">Nucleus</keyword>
<organism evidence="7 8">
    <name type="scientific">Trapa incisa</name>
    <dbReference type="NCBI Taxonomy" id="236973"/>
    <lineage>
        <taxon>Eukaryota</taxon>
        <taxon>Viridiplantae</taxon>
        <taxon>Streptophyta</taxon>
        <taxon>Embryophyta</taxon>
        <taxon>Tracheophyta</taxon>
        <taxon>Spermatophyta</taxon>
        <taxon>Magnoliopsida</taxon>
        <taxon>eudicotyledons</taxon>
        <taxon>Gunneridae</taxon>
        <taxon>Pentapetalae</taxon>
        <taxon>rosids</taxon>
        <taxon>malvids</taxon>
        <taxon>Myrtales</taxon>
        <taxon>Lythraceae</taxon>
        <taxon>Trapa</taxon>
    </lineage>
</organism>
<dbReference type="EMBL" id="JAXIOK010000003">
    <property type="protein sequence ID" value="KAK4775728.1"/>
    <property type="molecule type" value="Genomic_DNA"/>
</dbReference>
<dbReference type="GO" id="GO:0043565">
    <property type="term" value="F:sequence-specific DNA binding"/>
    <property type="evidence" value="ECO:0007669"/>
    <property type="project" value="TreeGrafter"/>
</dbReference>
<dbReference type="PROSITE" id="PS51369">
    <property type="entry name" value="TCP"/>
    <property type="match status" value="1"/>
</dbReference>
<dbReference type="InterPro" id="IPR017887">
    <property type="entry name" value="TF_TCP_subgr"/>
</dbReference>
<keyword evidence="2" id="KW-0805">Transcription regulation</keyword>
<protein>
    <recommendedName>
        <fullName evidence="6">TCP domain-containing protein</fullName>
    </recommendedName>
</protein>
<sequence>MAGFSKLQDHSSHGYMHSSSCASLSPLLDCLAPTPTYPRAPAIEPQEGYKGSMNASSREIGGFSVEEESDQGRLSLLRSSSRRWSAFRNPRIVRGSHSLGSKDRHSKVCTVQGLRDRRIRLSVPTAEQLYSLQDKLGVSQPSKVIDWLIEATKNEIDKLPPLQMPLGLGEYIPLIPSEIRGGSCNIDMSNSTSTLLKHGMIDPLLHGKHTIGIKGNSGIEYATYRSQHWEYASDHLMRAKGKEIESREYYHLERANKVVEPVVPSMMDFLPHPNLSSYDLSCDSIASLSLASNTHYSPSYFSLTPPTKPHSFPPHDDNATPHPLEVDSSLQLFSSGQSFMPQSLHLFRPSTLRPTVGECLQFSPDNLMMDTHQTCDDQV</sequence>
<name>A0AAN7QUH3_9MYRT</name>
<accession>A0AAN7QUH3</accession>
<evidence type="ECO:0000256" key="5">
    <source>
        <dbReference type="ARBA" id="ARBA00023242"/>
    </source>
</evidence>
<evidence type="ECO:0000313" key="8">
    <source>
        <dbReference type="Proteomes" id="UP001345219"/>
    </source>
</evidence>
<dbReference type="InterPro" id="IPR005333">
    <property type="entry name" value="Transcription_factor_TCP"/>
</dbReference>